<gene>
    <name evidence="6" type="primary">LOC100375240</name>
</gene>
<keyword evidence="4" id="KW-0732">Signal</keyword>
<reference evidence="6" key="1">
    <citation type="submission" date="2025-08" db="UniProtKB">
        <authorList>
            <consortium name="RefSeq"/>
        </authorList>
    </citation>
    <scope>IDENTIFICATION</scope>
    <source>
        <tissue evidence="6">Testes</tissue>
    </source>
</reference>
<feature type="region of interest" description="Disordered" evidence="2">
    <location>
        <begin position="307"/>
        <end position="333"/>
    </location>
</feature>
<dbReference type="SUPFAM" id="SSF57424">
    <property type="entry name" value="LDL receptor-like module"/>
    <property type="match status" value="1"/>
</dbReference>
<evidence type="ECO:0000313" key="5">
    <source>
        <dbReference type="Proteomes" id="UP000694865"/>
    </source>
</evidence>
<feature type="chain" id="PRO_5047039715" evidence="4">
    <location>
        <begin position="23"/>
        <end position="333"/>
    </location>
</feature>
<protein>
    <submittedName>
        <fullName evidence="6">Uncharacterized protein LOC100375240</fullName>
    </submittedName>
</protein>
<evidence type="ECO:0000256" key="1">
    <source>
        <dbReference type="ARBA" id="ARBA00023157"/>
    </source>
</evidence>
<dbReference type="CDD" id="cd00112">
    <property type="entry name" value="LDLa"/>
    <property type="match status" value="1"/>
</dbReference>
<feature type="compositionally biased region" description="Basic and acidic residues" evidence="2">
    <location>
        <begin position="308"/>
        <end position="325"/>
    </location>
</feature>
<dbReference type="GeneID" id="100375240"/>
<dbReference type="Gene3D" id="4.10.400.10">
    <property type="entry name" value="Low-density Lipoprotein Receptor"/>
    <property type="match status" value="1"/>
</dbReference>
<keyword evidence="1" id="KW-1015">Disulfide bond</keyword>
<sequence length="333" mass="37197">MDCLRFTTVVLAMCTLVGFGESRHHYLYNTIKNCSEETQYIDLSAQSGVITFNISVDTPDDTVRCEYNVTGPRGRRFAIDVSSDEMVLNKVGDVCARVDVIFEEPKVSTTLVRYTNTCANTDEEFRKETTSFYSDNNSFRMSLGSEPNTIGPIVFTLSFVVFKDKYSDDCFYCRDIGNITSVPMCINTGLLCDGIKNCPGGSDENYKYTKKYGCPFVCDGVRLPTNRICNGVEECSSGLDESSDFCSKIVHEPFSRMSLFDKVVSTLCAILALFLLIVCCGCCLYRKPQPAKHEKTYIVRTVLAPPPKLEKYSPSEKEIDTKELADDPMATSV</sequence>
<evidence type="ECO:0000256" key="3">
    <source>
        <dbReference type="SAM" id="Phobius"/>
    </source>
</evidence>
<dbReference type="RefSeq" id="XP_002739744.1">
    <property type="nucleotide sequence ID" value="XM_002739698.2"/>
</dbReference>
<dbReference type="Proteomes" id="UP000694865">
    <property type="component" value="Unplaced"/>
</dbReference>
<evidence type="ECO:0000256" key="2">
    <source>
        <dbReference type="SAM" id="MobiDB-lite"/>
    </source>
</evidence>
<keyword evidence="3" id="KW-0812">Transmembrane</keyword>
<keyword evidence="5" id="KW-1185">Reference proteome</keyword>
<keyword evidence="3" id="KW-1133">Transmembrane helix</keyword>
<keyword evidence="3" id="KW-0472">Membrane</keyword>
<organism evidence="5 6">
    <name type="scientific">Saccoglossus kowalevskii</name>
    <name type="common">Acorn worm</name>
    <dbReference type="NCBI Taxonomy" id="10224"/>
    <lineage>
        <taxon>Eukaryota</taxon>
        <taxon>Metazoa</taxon>
        <taxon>Hemichordata</taxon>
        <taxon>Enteropneusta</taxon>
        <taxon>Harrimaniidae</taxon>
        <taxon>Saccoglossus</taxon>
    </lineage>
</organism>
<name>A0ABM0GXU1_SACKO</name>
<dbReference type="InterPro" id="IPR002172">
    <property type="entry name" value="LDrepeatLR_classA_rpt"/>
</dbReference>
<evidence type="ECO:0000313" key="6">
    <source>
        <dbReference type="RefSeq" id="XP_002739744.1"/>
    </source>
</evidence>
<proteinExistence type="predicted"/>
<evidence type="ECO:0000256" key="4">
    <source>
        <dbReference type="SAM" id="SignalP"/>
    </source>
</evidence>
<feature type="transmembrane region" description="Helical" evidence="3">
    <location>
        <begin position="263"/>
        <end position="285"/>
    </location>
</feature>
<accession>A0ABM0GXU1</accession>
<dbReference type="PRINTS" id="PR00261">
    <property type="entry name" value="LDLRECEPTOR"/>
</dbReference>
<feature type="signal peptide" evidence="4">
    <location>
        <begin position="1"/>
        <end position="22"/>
    </location>
</feature>
<dbReference type="InterPro" id="IPR036055">
    <property type="entry name" value="LDL_receptor-like_sf"/>
</dbReference>